<evidence type="ECO:0000313" key="5">
    <source>
        <dbReference type="EMBL" id="TKA23597.1"/>
    </source>
</evidence>
<keyword evidence="2" id="KW-0677">Repeat</keyword>
<comment type="pathway">
    <text evidence="3">Protein modification.</text>
</comment>
<dbReference type="PANTHER" id="PTHR46042">
    <property type="entry name" value="DIPHTHINE METHYLTRANSFERASE"/>
    <property type="match status" value="1"/>
</dbReference>
<sequence>MTSILSISRHTLDLPPSCIAFCPNKPAYFVVGTYYLHLNEHQDGPETSVADDEDERNSADVHVKPQKRSGALDLYSLQGDNVTHVAKEPTPEHSILDIQWSPHDAGSEDGDDILAVATSTGSLDFYHLQETTQGSRRLVRTCSEQVCEPSTLALSVAWHPTNPHVIGTTLSDGMVVLCEATQGALWTSDCEVKVTTVYQHSLEAWWLAFTPFPNNDELSIYSGGDDMLLQRSSSAGNTALAFDPVWQDRRIHEAGVTYILPLSWDLILTGSYDDNIRLISAPATGRRQVLAEANLGGGVWRLKVVSQTAGAEKTSRGVSSVLSDTVASSSSTRNSMIILASCMHAGSRMVRLSRSADDEDGDSSSSSSSSSSSKWSFEVLGMFEEHESMNYGSDVQPGGVSNVKTIVSTSFYDKLLCVWRFDVGDGQR</sequence>
<evidence type="ECO:0000256" key="4">
    <source>
        <dbReference type="SAM" id="MobiDB-lite"/>
    </source>
</evidence>
<keyword evidence="6" id="KW-1185">Reference proteome</keyword>
<dbReference type="PANTHER" id="PTHR46042:SF1">
    <property type="entry name" value="DIPHTHINE METHYLTRANSFERASE"/>
    <property type="match status" value="1"/>
</dbReference>
<dbReference type="InterPro" id="IPR015943">
    <property type="entry name" value="WD40/YVTN_repeat-like_dom_sf"/>
</dbReference>
<keyword evidence="1" id="KW-0853">WD repeat</keyword>
<dbReference type="GO" id="GO:0017183">
    <property type="term" value="P:protein histidyl modification to diphthamide"/>
    <property type="evidence" value="ECO:0007669"/>
    <property type="project" value="TreeGrafter"/>
</dbReference>
<feature type="region of interest" description="Disordered" evidence="4">
    <location>
        <begin position="44"/>
        <end position="63"/>
    </location>
</feature>
<dbReference type="SUPFAM" id="SSF50978">
    <property type="entry name" value="WD40 repeat-like"/>
    <property type="match status" value="1"/>
</dbReference>
<dbReference type="GO" id="GO:0061685">
    <property type="term" value="F:diphthine methylesterase activity"/>
    <property type="evidence" value="ECO:0007669"/>
    <property type="project" value="TreeGrafter"/>
</dbReference>
<dbReference type="InterPro" id="IPR036322">
    <property type="entry name" value="WD40_repeat_dom_sf"/>
</dbReference>
<dbReference type="InterPro" id="IPR052415">
    <property type="entry name" value="Diphthine_MTase"/>
</dbReference>
<comment type="caution">
    <text evidence="5">The sequence shown here is derived from an EMBL/GenBank/DDBJ whole genome shotgun (WGS) entry which is preliminary data.</text>
</comment>
<evidence type="ECO:0000313" key="6">
    <source>
        <dbReference type="Proteomes" id="UP000308549"/>
    </source>
</evidence>
<name>A0A4U0TNU1_9PEZI</name>
<dbReference type="GO" id="GO:0005737">
    <property type="term" value="C:cytoplasm"/>
    <property type="evidence" value="ECO:0007669"/>
    <property type="project" value="TreeGrafter"/>
</dbReference>
<gene>
    <name evidence="5" type="ORF">B0A50_07431</name>
</gene>
<evidence type="ECO:0000256" key="1">
    <source>
        <dbReference type="ARBA" id="ARBA00022574"/>
    </source>
</evidence>
<feature type="region of interest" description="Disordered" evidence="4">
    <location>
        <begin position="353"/>
        <end position="373"/>
    </location>
</feature>
<reference evidence="5 6" key="1">
    <citation type="submission" date="2017-03" db="EMBL/GenBank/DDBJ databases">
        <title>Genomes of endolithic fungi from Antarctica.</title>
        <authorList>
            <person name="Coleine C."/>
            <person name="Masonjones S."/>
            <person name="Stajich J.E."/>
        </authorList>
    </citation>
    <scope>NUCLEOTIDE SEQUENCE [LARGE SCALE GENOMIC DNA]</scope>
    <source>
        <strain evidence="5 6">CCFEE 6315</strain>
    </source>
</reference>
<dbReference type="Proteomes" id="UP000308549">
    <property type="component" value="Unassembled WGS sequence"/>
</dbReference>
<dbReference type="OrthoDB" id="1930760at2759"/>
<dbReference type="AlphaFoldDB" id="A0A4U0TNU1"/>
<feature type="compositionally biased region" description="Low complexity" evidence="4">
    <location>
        <begin position="363"/>
        <end position="373"/>
    </location>
</feature>
<accession>A0A4U0TNU1</accession>
<protein>
    <submittedName>
        <fullName evidence="5">Uncharacterized protein</fullName>
    </submittedName>
</protein>
<proteinExistence type="predicted"/>
<organism evidence="5 6">
    <name type="scientific">Salinomyces thailandicus</name>
    <dbReference type="NCBI Taxonomy" id="706561"/>
    <lineage>
        <taxon>Eukaryota</taxon>
        <taxon>Fungi</taxon>
        <taxon>Dikarya</taxon>
        <taxon>Ascomycota</taxon>
        <taxon>Pezizomycotina</taxon>
        <taxon>Dothideomycetes</taxon>
        <taxon>Dothideomycetidae</taxon>
        <taxon>Mycosphaerellales</taxon>
        <taxon>Teratosphaeriaceae</taxon>
        <taxon>Salinomyces</taxon>
    </lineage>
</organism>
<dbReference type="Gene3D" id="2.130.10.10">
    <property type="entry name" value="YVTN repeat-like/Quinoprotein amine dehydrogenase"/>
    <property type="match status" value="1"/>
</dbReference>
<evidence type="ECO:0000256" key="3">
    <source>
        <dbReference type="ARBA" id="ARBA00043952"/>
    </source>
</evidence>
<dbReference type="EMBL" id="NAJL01000053">
    <property type="protein sequence ID" value="TKA23597.1"/>
    <property type="molecule type" value="Genomic_DNA"/>
</dbReference>
<evidence type="ECO:0000256" key="2">
    <source>
        <dbReference type="ARBA" id="ARBA00022737"/>
    </source>
</evidence>